<proteinExistence type="predicted"/>
<accession>Q0EY29</accession>
<dbReference type="RefSeq" id="WP_009851400.1">
    <property type="nucleotide sequence ID" value="NZ_DS022295.1"/>
</dbReference>
<dbReference type="InParanoid" id="Q0EY29"/>
<dbReference type="STRING" id="314344.AL013_05900"/>
<dbReference type="EMBL" id="AATS01000011">
    <property type="protein sequence ID" value="EAU54197.1"/>
    <property type="molecule type" value="Genomic_DNA"/>
</dbReference>
<evidence type="ECO:0000313" key="1">
    <source>
        <dbReference type="EMBL" id="EAU54197.1"/>
    </source>
</evidence>
<dbReference type="Proteomes" id="UP000005297">
    <property type="component" value="Unassembled WGS sequence"/>
</dbReference>
<gene>
    <name evidence="1" type="ORF">SPV1_05532</name>
</gene>
<name>Q0EY29_9PROT</name>
<evidence type="ECO:0000313" key="2">
    <source>
        <dbReference type="Proteomes" id="UP000005297"/>
    </source>
</evidence>
<protein>
    <submittedName>
        <fullName evidence="1">Uncharacterized protein</fullName>
    </submittedName>
</protein>
<sequence length="174" mass="19064">MRFVRFYVLPLIFLGLLSTAVPQISGAGEIRNINFAIFQKVDDNFEFEAIVLGKFSSFITAMQGSQVLLLSHTRNSVDGDVINIQQDVLRDSSEGLNDIGINCSLSFRDHSTTDNTDFELGGLCKILDSLNANVTAIIPMSSLPDTEQGIDAWVELYEDKDSGIAFYANVSSGD</sequence>
<keyword evidence="2" id="KW-1185">Reference proteome</keyword>
<comment type="caution">
    <text evidence="1">The sequence shown here is derived from an EMBL/GenBank/DDBJ whole genome shotgun (WGS) entry which is preliminary data.</text>
</comment>
<organism evidence="1 2">
    <name type="scientific">Mariprofundus ferrooxydans PV-1</name>
    <dbReference type="NCBI Taxonomy" id="314345"/>
    <lineage>
        <taxon>Bacteria</taxon>
        <taxon>Pseudomonadati</taxon>
        <taxon>Pseudomonadota</taxon>
        <taxon>Candidatius Mariprofundia</taxon>
        <taxon>Mariprofundales</taxon>
        <taxon>Mariprofundaceae</taxon>
        <taxon>Mariprofundus</taxon>
    </lineage>
</organism>
<dbReference type="AlphaFoldDB" id="Q0EY29"/>
<reference evidence="1 2" key="1">
    <citation type="submission" date="2006-09" db="EMBL/GenBank/DDBJ databases">
        <authorList>
            <person name="Emerson D."/>
            <person name="Ferriera S."/>
            <person name="Johnson J."/>
            <person name="Kravitz S."/>
            <person name="Halpern A."/>
            <person name="Remington K."/>
            <person name="Beeson K."/>
            <person name="Tran B."/>
            <person name="Rogers Y.-H."/>
            <person name="Friedman R."/>
            <person name="Venter J.C."/>
        </authorList>
    </citation>
    <scope>NUCLEOTIDE SEQUENCE [LARGE SCALE GENOMIC DNA]</scope>
    <source>
        <strain evidence="1 2">PV-1</strain>
    </source>
</reference>
<dbReference type="OrthoDB" id="5295962at2"/>
<dbReference type="HOGENOM" id="CLU_1545795_0_0_0"/>